<dbReference type="SUPFAM" id="SSF51430">
    <property type="entry name" value="NAD(P)-linked oxidoreductase"/>
    <property type="match status" value="1"/>
</dbReference>
<feature type="domain" description="NADP-dependent oxidoreductase" evidence="7">
    <location>
        <begin position="6"/>
        <end position="245"/>
    </location>
</feature>
<dbReference type="PROSITE" id="PS00062">
    <property type="entry name" value="ALDOKETO_REDUCTASE_2"/>
    <property type="match status" value="1"/>
</dbReference>
<dbReference type="Proteomes" id="UP000007800">
    <property type="component" value="Unassembled WGS sequence"/>
</dbReference>
<feature type="active site" description="Proton donor" evidence="4">
    <location>
        <position position="38"/>
    </location>
</feature>
<dbReference type="InterPro" id="IPR036812">
    <property type="entry name" value="NAD(P)_OxRdtase_dom_sf"/>
</dbReference>
<organism evidence="9">
    <name type="scientific">Perkinsus marinus (strain ATCC 50983 / TXsc)</name>
    <dbReference type="NCBI Taxonomy" id="423536"/>
    <lineage>
        <taxon>Eukaryota</taxon>
        <taxon>Sar</taxon>
        <taxon>Alveolata</taxon>
        <taxon>Perkinsozoa</taxon>
        <taxon>Perkinsea</taxon>
        <taxon>Perkinsida</taxon>
        <taxon>Perkinsidae</taxon>
        <taxon>Perkinsus</taxon>
    </lineage>
</organism>
<dbReference type="OMA" id="YCLQKNW"/>
<evidence type="ECO:0000313" key="9">
    <source>
        <dbReference type="Proteomes" id="UP000007800"/>
    </source>
</evidence>
<keyword evidence="3" id="KW-0560">Oxidoreductase</keyword>
<comment type="similarity">
    <text evidence="1">Belongs to the aldo/keto reductase family.</text>
</comment>
<keyword evidence="2" id="KW-0521">NADP</keyword>
<protein>
    <submittedName>
        <fullName evidence="8">Aldo-keto reductase, putative</fullName>
    </submittedName>
</protein>
<dbReference type="PANTHER" id="PTHR43827">
    <property type="entry name" value="2,5-DIKETO-D-GLUCONIC ACID REDUCTASE"/>
    <property type="match status" value="1"/>
</dbReference>
<dbReference type="Pfam" id="PF00248">
    <property type="entry name" value="Aldo_ket_red"/>
    <property type="match status" value="1"/>
</dbReference>
<feature type="binding site" evidence="5">
    <location>
        <position position="96"/>
    </location>
    <ligand>
        <name>substrate</name>
    </ligand>
</feature>
<evidence type="ECO:0000313" key="8">
    <source>
        <dbReference type="EMBL" id="EER02033.1"/>
    </source>
</evidence>
<accession>C5LML6</accession>
<dbReference type="InterPro" id="IPR018170">
    <property type="entry name" value="Aldo/ket_reductase_CS"/>
</dbReference>
<dbReference type="AlphaFoldDB" id="C5LML6"/>
<evidence type="ECO:0000259" key="7">
    <source>
        <dbReference type="Pfam" id="PF00248"/>
    </source>
</evidence>
<sequence length="266" mass="30057">MPLLGLGLGHNKNETEVEEMVLMFLELGGRHIDTAIVYENQGAVGRAVKKSGIPREEVFITSKIPPQRMGYDSTFKAILEIVEEIDLGYIDMILIHWPSLLETTLPCRKVRSIGVSNFGTRHLEELRPFASLWPPATNQFEVHPLLPENDLVSYCRANGIAVTAYGSLGGPQRAKEFTNSSVLRAIGERYNKTPAQLVVKVLLRWALQQQFAIIPMSRKRSRMIENLDVLDFTLSGDDYYSIDEFVISLGNYTRPYQQVVDLNDLM</sequence>
<feature type="site" description="Lowers pKa of active site Tyr" evidence="6">
    <location>
        <position position="63"/>
    </location>
</feature>
<dbReference type="PRINTS" id="PR00069">
    <property type="entry name" value="ALDKETRDTASE"/>
</dbReference>
<dbReference type="PANTHER" id="PTHR43827:SF3">
    <property type="entry name" value="NADP-DEPENDENT OXIDOREDUCTASE DOMAIN-CONTAINING PROTEIN"/>
    <property type="match status" value="1"/>
</dbReference>
<dbReference type="OrthoDB" id="423542at2759"/>
<name>C5LML6_PERM5</name>
<gene>
    <name evidence="8" type="ORF">Pmar_PMAR024353</name>
</gene>
<dbReference type="InterPro" id="IPR023210">
    <property type="entry name" value="NADP_OxRdtase_dom"/>
</dbReference>
<proteinExistence type="inferred from homology"/>
<dbReference type="RefSeq" id="XP_002769315.1">
    <property type="nucleotide sequence ID" value="XM_002769269.1"/>
</dbReference>
<dbReference type="CDD" id="cd19071">
    <property type="entry name" value="AKR_AKR1-5-like"/>
    <property type="match status" value="1"/>
</dbReference>
<evidence type="ECO:0000256" key="2">
    <source>
        <dbReference type="ARBA" id="ARBA00022857"/>
    </source>
</evidence>
<evidence type="ECO:0000256" key="4">
    <source>
        <dbReference type="PIRSR" id="PIRSR000097-1"/>
    </source>
</evidence>
<evidence type="ECO:0000256" key="1">
    <source>
        <dbReference type="ARBA" id="ARBA00007905"/>
    </source>
</evidence>
<dbReference type="PIRSF" id="PIRSF000097">
    <property type="entry name" value="AKR"/>
    <property type="match status" value="1"/>
</dbReference>
<keyword evidence="9" id="KW-1185">Reference proteome</keyword>
<dbReference type="Gene3D" id="3.20.20.100">
    <property type="entry name" value="NADP-dependent oxidoreductase domain"/>
    <property type="match status" value="1"/>
</dbReference>
<dbReference type="GeneID" id="9054756"/>
<dbReference type="InterPro" id="IPR020471">
    <property type="entry name" value="AKR"/>
</dbReference>
<reference evidence="8 9" key="1">
    <citation type="submission" date="2008-07" db="EMBL/GenBank/DDBJ databases">
        <authorList>
            <person name="El-Sayed N."/>
            <person name="Caler E."/>
            <person name="Inman J."/>
            <person name="Amedeo P."/>
            <person name="Hass B."/>
            <person name="Wortman J."/>
        </authorList>
    </citation>
    <scope>NUCLEOTIDE SEQUENCE [LARGE SCALE GENOMIC DNA]</scope>
    <source>
        <strain evidence="9">ATCC 50983 / TXsc</strain>
    </source>
</reference>
<dbReference type="EMBL" id="GG683568">
    <property type="protein sequence ID" value="EER02033.1"/>
    <property type="molecule type" value="Genomic_DNA"/>
</dbReference>
<evidence type="ECO:0000256" key="6">
    <source>
        <dbReference type="PIRSR" id="PIRSR000097-3"/>
    </source>
</evidence>
<evidence type="ECO:0000256" key="3">
    <source>
        <dbReference type="ARBA" id="ARBA00023002"/>
    </source>
</evidence>
<evidence type="ECO:0000256" key="5">
    <source>
        <dbReference type="PIRSR" id="PIRSR000097-2"/>
    </source>
</evidence>
<dbReference type="GO" id="GO:0016616">
    <property type="term" value="F:oxidoreductase activity, acting on the CH-OH group of donors, NAD or NADP as acceptor"/>
    <property type="evidence" value="ECO:0007669"/>
    <property type="project" value="UniProtKB-ARBA"/>
</dbReference>
<dbReference type="InParanoid" id="C5LML6"/>